<protein>
    <submittedName>
        <fullName evidence="1">Uncharacterized protein</fullName>
    </submittedName>
</protein>
<evidence type="ECO:0000313" key="2">
    <source>
        <dbReference type="Proteomes" id="UP001610446"/>
    </source>
</evidence>
<evidence type="ECO:0000313" key="1">
    <source>
        <dbReference type="EMBL" id="KAL2828318.1"/>
    </source>
</evidence>
<reference evidence="1 2" key="1">
    <citation type="submission" date="2024-07" db="EMBL/GenBank/DDBJ databases">
        <title>Section-level genome sequencing and comparative genomics of Aspergillus sections Usti and Cavernicolus.</title>
        <authorList>
            <consortium name="Lawrence Berkeley National Laboratory"/>
            <person name="Nybo J.L."/>
            <person name="Vesth T.C."/>
            <person name="Theobald S."/>
            <person name="Frisvad J.C."/>
            <person name="Larsen T.O."/>
            <person name="Kjaerboelling I."/>
            <person name="Rothschild-Mancinelli K."/>
            <person name="Lyhne E.K."/>
            <person name="Kogle M.E."/>
            <person name="Barry K."/>
            <person name="Clum A."/>
            <person name="Na H."/>
            <person name="Ledsgaard L."/>
            <person name="Lin J."/>
            <person name="Lipzen A."/>
            <person name="Kuo A."/>
            <person name="Riley R."/>
            <person name="Mondo S."/>
            <person name="Labutti K."/>
            <person name="Haridas S."/>
            <person name="Pangalinan J."/>
            <person name="Salamov A.A."/>
            <person name="Simmons B.A."/>
            <person name="Magnuson J.K."/>
            <person name="Chen J."/>
            <person name="Drula E."/>
            <person name="Henrissat B."/>
            <person name="Wiebenga A."/>
            <person name="Lubbers R.J."/>
            <person name="Gomes A.C."/>
            <person name="Makela M.R."/>
            <person name="Stajich J."/>
            <person name="Grigoriev I.V."/>
            <person name="Mortensen U.H."/>
            <person name="De Vries R.P."/>
            <person name="Baker S.E."/>
            <person name="Andersen M.R."/>
        </authorList>
    </citation>
    <scope>NUCLEOTIDE SEQUENCE [LARGE SCALE GENOMIC DNA]</scope>
    <source>
        <strain evidence="1 2">CBS 123904</strain>
    </source>
</reference>
<sequence length="123" mass="13613">MILEISIVSLLADMLDSTMLLPLITPQSACQPDNDPRRLDQLEARQSLRVPLRECHSIPDSLPRSFGQSVDKVASSSITERKMSKGDSKTVRFAPGGKSIQYFDPTERASCVHKNTTGIFHKA</sequence>
<comment type="caution">
    <text evidence="1">The sequence shown here is derived from an EMBL/GenBank/DDBJ whole genome shotgun (WGS) entry which is preliminary data.</text>
</comment>
<proteinExistence type="predicted"/>
<keyword evidence="2" id="KW-1185">Reference proteome</keyword>
<accession>A0ABR4IKN3</accession>
<gene>
    <name evidence="1" type="ORF">BJY01DRAFT_228595</name>
</gene>
<dbReference type="EMBL" id="JBFXLU010000370">
    <property type="protein sequence ID" value="KAL2828318.1"/>
    <property type="molecule type" value="Genomic_DNA"/>
</dbReference>
<name>A0ABR4IKN3_9EURO</name>
<dbReference type="Proteomes" id="UP001610446">
    <property type="component" value="Unassembled WGS sequence"/>
</dbReference>
<organism evidence="1 2">
    <name type="scientific">Aspergillus pseudoustus</name>
    <dbReference type="NCBI Taxonomy" id="1810923"/>
    <lineage>
        <taxon>Eukaryota</taxon>
        <taxon>Fungi</taxon>
        <taxon>Dikarya</taxon>
        <taxon>Ascomycota</taxon>
        <taxon>Pezizomycotina</taxon>
        <taxon>Eurotiomycetes</taxon>
        <taxon>Eurotiomycetidae</taxon>
        <taxon>Eurotiales</taxon>
        <taxon>Aspergillaceae</taxon>
        <taxon>Aspergillus</taxon>
        <taxon>Aspergillus subgen. Nidulantes</taxon>
    </lineage>
</organism>